<dbReference type="EMBL" id="FTOK01000002">
    <property type="protein sequence ID" value="SIS57175.1"/>
    <property type="molecule type" value="Genomic_DNA"/>
</dbReference>
<accession>A0ABY1KPE3</accession>
<gene>
    <name evidence="1" type="ORF">SAMN05421758_102382</name>
</gene>
<organism evidence="1 2">
    <name type="scientific">Salimicrobium salexigens</name>
    <dbReference type="NCBI Taxonomy" id="908941"/>
    <lineage>
        <taxon>Bacteria</taxon>
        <taxon>Bacillati</taxon>
        <taxon>Bacillota</taxon>
        <taxon>Bacilli</taxon>
        <taxon>Bacillales</taxon>
        <taxon>Bacillaceae</taxon>
        <taxon>Salimicrobium</taxon>
    </lineage>
</organism>
<keyword evidence="2" id="KW-1185">Reference proteome</keyword>
<proteinExistence type="predicted"/>
<reference evidence="1 2" key="1">
    <citation type="submission" date="2017-01" db="EMBL/GenBank/DDBJ databases">
        <authorList>
            <person name="Varghese N."/>
            <person name="Submissions S."/>
        </authorList>
    </citation>
    <scope>NUCLEOTIDE SEQUENCE [LARGE SCALE GENOMIC DNA]</scope>
    <source>
        <strain evidence="1 2">DSM 22782</strain>
    </source>
</reference>
<protein>
    <submittedName>
        <fullName evidence="1">Uncharacterized protein</fullName>
    </submittedName>
</protein>
<name>A0ABY1KPE3_9BACI</name>
<comment type="caution">
    <text evidence="1">The sequence shown here is derived from an EMBL/GenBank/DDBJ whole genome shotgun (WGS) entry which is preliminary data.</text>
</comment>
<sequence length="51" mass="6113">MILLKYTIEDEVYLRSFTMNDSEEFYNLVINSKEYLEKGLPGLILLRVKRN</sequence>
<evidence type="ECO:0000313" key="2">
    <source>
        <dbReference type="Proteomes" id="UP000199777"/>
    </source>
</evidence>
<dbReference type="Proteomes" id="UP000199777">
    <property type="component" value="Unassembled WGS sequence"/>
</dbReference>
<evidence type="ECO:0000313" key="1">
    <source>
        <dbReference type="EMBL" id="SIS57175.1"/>
    </source>
</evidence>